<dbReference type="RefSeq" id="XP_024671973.1">
    <property type="nucleotide sequence ID" value="XM_024817399.1"/>
</dbReference>
<dbReference type="InterPro" id="IPR021848">
    <property type="entry name" value="HODM_asu-like"/>
</dbReference>
<name>A0A2I2FBF7_ASPCN</name>
<keyword evidence="2" id="KW-0812">Transmembrane</keyword>
<dbReference type="Proteomes" id="UP000234585">
    <property type="component" value="Unassembled WGS sequence"/>
</dbReference>
<proteinExistence type="predicted"/>
<feature type="region of interest" description="Disordered" evidence="1">
    <location>
        <begin position="49"/>
        <end position="71"/>
    </location>
</feature>
<evidence type="ECO:0000313" key="4">
    <source>
        <dbReference type="Proteomes" id="UP000234585"/>
    </source>
</evidence>
<evidence type="ECO:0008006" key="5">
    <source>
        <dbReference type="Google" id="ProtNLM"/>
    </source>
</evidence>
<dbReference type="STRING" id="41067.A0A2I2FBF7"/>
<evidence type="ECO:0000313" key="3">
    <source>
        <dbReference type="EMBL" id="PLB37961.1"/>
    </source>
</evidence>
<protein>
    <recommendedName>
        <fullName evidence="5">HRQ family protein</fullName>
    </recommendedName>
</protein>
<reference evidence="3 4" key="1">
    <citation type="submission" date="2017-12" db="EMBL/GenBank/DDBJ databases">
        <authorList>
            <consortium name="DOE Joint Genome Institute"/>
            <person name="Haridas S."/>
            <person name="Kjaerbolling I."/>
            <person name="Vesth T.C."/>
            <person name="Frisvad J.C."/>
            <person name="Nybo J.L."/>
            <person name="Theobald S."/>
            <person name="Kuo A."/>
            <person name="Bowyer P."/>
            <person name="Matsuda Y."/>
            <person name="Mondo S."/>
            <person name="Lyhne E.K."/>
            <person name="Kogle M.E."/>
            <person name="Clum A."/>
            <person name="Lipzen A."/>
            <person name="Salamov A."/>
            <person name="Ngan C.Y."/>
            <person name="Daum C."/>
            <person name="Chiniquy J."/>
            <person name="Barry K."/>
            <person name="LaButti K."/>
            <person name="Simmons B.A."/>
            <person name="Magnuson J.K."/>
            <person name="Mortensen U.H."/>
            <person name="Larsen T.O."/>
            <person name="Grigoriev I.V."/>
            <person name="Baker S.E."/>
            <person name="Andersen M.R."/>
            <person name="Nordberg H.P."/>
            <person name="Cantor M.N."/>
            <person name="Hua S.X."/>
        </authorList>
    </citation>
    <scope>NUCLEOTIDE SEQUENCE [LARGE SCALE GENOMIC DNA]</scope>
    <source>
        <strain evidence="3 4">CBS 102.13</strain>
    </source>
</reference>
<dbReference type="GeneID" id="36524559"/>
<keyword evidence="2" id="KW-0472">Membrane</keyword>
<accession>A0A2I2FBF7</accession>
<dbReference type="OrthoDB" id="5043642at2759"/>
<dbReference type="Pfam" id="PF11927">
    <property type="entry name" value="HODM_asu-like"/>
    <property type="match status" value="1"/>
</dbReference>
<evidence type="ECO:0000256" key="1">
    <source>
        <dbReference type="SAM" id="MobiDB-lite"/>
    </source>
</evidence>
<organism evidence="3 4">
    <name type="scientific">Aspergillus candidus</name>
    <dbReference type="NCBI Taxonomy" id="41067"/>
    <lineage>
        <taxon>Eukaryota</taxon>
        <taxon>Fungi</taxon>
        <taxon>Dikarya</taxon>
        <taxon>Ascomycota</taxon>
        <taxon>Pezizomycotina</taxon>
        <taxon>Eurotiomycetes</taxon>
        <taxon>Eurotiomycetidae</taxon>
        <taxon>Eurotiales</taxon>
        <taxon>Aspergillaceae</taxon>
        <taxon>Aspergillus</taxon>
        <taxon>Aspergillus subgen. Circumdati</taxon>
    </lineage>
</organism>
<keyword evidence="2" id="KW-1133">Transmembrane helix</keyword>
<evidence type="ECO:0000256" key="2">
    <source>
        <dbReference type="SAM" id="Phobius"/>
    </source>
</evidence>
<dbReference type="EMBL" id="KZ559139">
    <property type="protein sequence ID" value="PLB37961.1"/>
    <property type="molecule type" value="Genomic_DNA"/>
</dbReference>
<feature type="compositionally biased region" description="Low complexity" evidence="1">
    <location>
        <begin position="58"/>
        <end position="71"/>
    </location>
</feature>
<sequence>MDEFPGLDNLRVLGLVLVSLVGVWLVLGHPTRKHFAPWFKLHHRRLSFSETPSRDKTPSTSPASSTSYTTALPPQRREVLATLPKTAPIYKKVNEEDVQRRLIPMDADYRSCADDRFTPTGFSVGEIKALGDFPDYAQLSGVPLPQAYDGFDIEKALPRPYRPFRWSYHQTMSLTKLETDWWIELENTYKSRIAQRNDLYAKYGTAVVGYLPGSELACKELMEMVLQFVCARYPKYFSLGDNRIFHNRILGTEVDVRSKNPLEILIQNIPEDFAIMMRDEKTGFYFLRAGVICSALGWNIGTKIGLQLHEIHAPIPDYREKMQFSMDRFFTKMPTEKPIQRGSWGLEINQPLYMPPGDPHEAIRHTQDPNLRLGDCHLRVDWQTLRRLPLSAGIVFNFKAVFTPVSEFRDEPGVPALLSTVLKEGKRDLMVYKSTWHVEHVVLPALEKWAAEQVGDGVVDGGWRVATLDESPWFRGWVEKWRGKQGF</sequence>
<feature type="transmembrane region" description="Helical" evidence="2">
    <location>
        <begin position="12"/>
        <end position="30"/>
    </location>
</feature>
<gene>
    <name evidence="3" type="ORF">BDW47DRAFT_131804</name>
</gene>
<keyword evidence="4" id="KW-1185">Reference proteome</keyword>
<dbReference type="AlphaFoldDB" id="A0A2I2FBF7"/>